<sequence>MAGPFPLNGRAEPPRSHRRKLRNRDGPAAQKRGTVYGGQRDRTAPIQSRGSKWKHRRGPTVPLRETDSVNSNIASLYKSIGLNTVLHLHIQISGENISRVG</sequence>
<organism evidence="2">
    <name type="scientific">Oryza glumipatula</name>
    <dbReference type="NCBI Taxonomy" id="40148"/>
    <lineage>
        <taxon>Eukaryota</taxon>
        <taxon>Viridiplantae</taxon>
        <taxon>Streptophyta</taxon>
        <taxon>Embryophyta</taxon>
        <taxon>Tracheophyta</taxon>
        <taxon>Spermatophyta</taxon>
        <taxon>Magnoliopsida</taxon>
        <taxon>Liliopsida</taxon>
        <taxon>Poales</taxon>
        <taxon>Poaceae</taxon>
        <taxon>BOP clade</taxon>
        <taxon>Oryzoideae</taxon>
        <taxon>Oryzeae</taxon>
        <taxon>Oryzinae</taxon>
        <taxon>Oryza</taxon>
    </lineage>
</organism>
<proteinExistence type="predicted"/>
<evidence type="ECO:0000313" key="3">
    <source>
        <dbReference type="Proteomes" id="UP000026961"/>
    </source>
</evidence>
<evidence type="ECO:0000256" key="1">
    <source>
        <dbReference type="SAM" id="MobiDB-lite"/>
    </source>
</evidence>
<dbReference type="Proteomes" id="UP000026961">
    <property type="component" value="Chromosome 9"/>
</dbReference>
<name>A0A0E0B3W2_9ORYZ</name>
<accession>A0A0E0B3W2</accession>
<feature type="region of interest" description="Disordered" evidence="1">
    <location>
        <begin position="1"/>
        <end position="65"/>
    </location>
</feature>
<dbReference type="AlphaFoldDB" id="A0A0E0B3W2"/>
<protein>
    <submittedName>
        <fullName evidence="2">Uncharacterized protein</fullName>
    </submittedName>
</protein>
<evidence type="ECO:0000313" key="2">
    <source>
        <dbReference type="EnsemblPlants" id="OGLUM09G13290.1"/>
    </source>
</evidence>
<reference evidence="2" key="2">
    <citation type="submission" date="2018-05" db="EMBL/GenBank/DDBJ databases">
        <title>OgluRS3 (Oryza glumaepatula Reference Sequence Version 3).</title>
        <authorList>
            <person name="Zhang J."/>
            <person name="Kudrna D."/>
            <person name="Lee S."/>
            <person name="Talag J."/>
            <person name="Welchert J."/>
            <person name="Wing R.A."/>
        </authorList>
    </citation>
    <scope>NUCLEOTIDE SEQUENCE [LARGE SCALE GENOMIC DNA]</scope>
</reference>
<reference evidence="2" key="1">
    <citation type="submission" date="2015-04" db="UniProtKB">
        <authorList>
            <consortium name="EnsemblPlants"/>
        </authorList>
    </citation>
    <scope>IDENTIFICATION</scope>
</reference>
<dbReference type="EnsemblPlants" id="OGLUM09G13290.1">
    <property type="protein sequence ID" value="OGLUM09G13290.1"/>
    <property type="gene ID" value="OGLUM09G13290"/>
</dbReference>
<dbReference type="HOGENOM" id="CLU_2296100_0_0_1"/>
<dbReference type="Gramene" id="OGLUM09G13290.1">
    <property type="protein sequence ID" value="OGLUM09G13290.1"/>
    <property type="gene ID" value="OGLUM09G13290"/>
</dbReference>
<keyword evidence="3" id="KW-1185">Reference proteome</keyword>